<evidence type="ECO:0000313" key="5">
    <source>
        <dbReference type="EMBL" id="GDY32494.1"/>
    </source>
</evidence>
<evidence type="ECO:0000259" key="3">
    <source>
        <dbReference type="Pfam" id="PF00534"/>
    </source>
</evidence>
<dbReference type="PANTHER" id="PTHR45947">
    <property type="entry name" value="SULFOQUINOVOSYL TRANSFERASE SQD2"/>
    <property type="match status" value="1"/>
</dbReference>
<keyword evidence="1" id="KW-0328">Glycosyltransferase</keyword>
<dbReference type="GO" id="GO:1901137">
    <property type="term" value="P:carbohydrate derivative biosynthetic process"/>
    <property type="evidence" value="ECO:0007669"/>
    <property type="project" value="UniProtKB-ARBA"/>
</dbReference>
<dbReference type="Pfam" id="PF13439">
    <property type="entry name" value="Glyco_transf_4"/>
    <property type="match status" value="1"/>
</dbReference>
<evidence type="ECO:0000256" key="2">
    <source>
        <dbReference type="ARBA" id="ARBA00022679"/>
    </source>
</evidence>
<dbReference type="Gene3D" id="3.40.50.2000">
    <property type="entry name" value="Glycogen Phosphorylase B"/>
    <property type="match status" value="2"/>
</dbReference>
<dbReference type="Pfam" id="PF00534">
    <property type="entry name" value="Glycos_transf_1"/>
    <property type="match status" value="1"/>
</dbReference>
<dbReference type="AlphaFoldDB" id="A0A4D4JA99"/>
<dbReference type="SUPFAM" id="SSF53756">
    <property type="entry name" value="UDP-Glycosyltransferase/glycogen phosphorylase"/>
    <property type="match status" value="1"/>
</dbReference>
<dbReference type="EMBL" id="BJFL01000025">
    <property type="protein sequence ID" value="GDY32494.1"/>
    <property type="molecule type" value="Genomic_DNA"/>
</dbReference>
<evidence type="ECO:0000313" key="6">
    <source>
        <dbReference type="Proteomes" id="UP000298860"/>
    </source>
</evidence>
<dbReference type="PANTHER" id="PTHR45947:SF13">
    <property type="entry name" value="TRANSFERASE"/>
    <property type="match status" value="1"/>
</dbReference>
<keyword evidence="2 5" id="KW-0808">Transferase</keyword>
<dbReference type="InterPro" id="IPR001296">
    <property type="entry name" value="Glyco_trans_1"/>
</dbReference>
<evidence type="ECO:0000256" key="1">
    <source>
        <dbReference type="ARBA" id="ARBA00022676"/>
    </source>
</evidence>
<keyword evidence="6" id="KW-1185">Reference proteome</keyword>
<sequence>MKVLVVHNRYRSAQPSGENNVVDREVALLRDAGHDVDLFERRSDDIAGRSLLGRAAVPLLVPWNPAARRELAARLRAEAPDVVHVHNTFPLLSPSVLAACAGAGVPTVATLHNYGQVCPPGTLHRDGRTCTECVGGTPLPAIRHGCYRDSPLATAPVAVGLAANRRRWWSTVARFFCISAAQRDILRRAGMPAAKLAVKHNFVPDPGVRRAGTGEHVLYLGRLAEEKGVGLLMAAWDQLAAAGGLGVPLAIAGAGPLQAAVARWAAGRDDVRYLGLRDTAACRDLLSRSVAVVAPSTWLEAFGLVVVEAMAAGVPAVAAGHGAFAELVEDGVTGLLHAPGDAGSLASCLRRVAAAPARNREMGAAARRRYERDFTPAVGLDRLLAGYRAAIAGETVGERA</sequence>
<gene>
    <name evidence="5" type="ORF">GTS_41270</name>
</gene>
<proteinExistence type="predicted"/>
<reference evidence="6" key="1">
    <citation type="submission" date="2019-04" db="EMBL/GenBank/DDBJ databases">
        <title>Draft genome sequence of Pseudonocardiaceae bacterium SL3-2-4.</title>
        <authorList>
            <person name="Ningsih F."/>
            <person name="Yokota A."/>
            <person name="Sakai Y."/>
            <person name="Nanatani K."/>
            <person name="Yabe S."/>
            <person name="Oetari A."/>
            <person name="Sjamsuridzal W."/>
        </authorList>
    </citation>
    <scope>NUCLEOTIDE SEQUENCE [LARGE SCALE GENOMIC DNA]</scope>
    <source>
        <strain evidence="6">SL3-2-4</strain>
    </source>
</reference>
<comment type="caution">
    <text evidence="5">The sequence shown here is derived from an EMBL/GenBank/DDBJ whole genome shotgun (WGS) entry which is preliminary data.</text>
</comment>
<dbReference type="GO" id="GO:0016757">
    <property type="term" value="F:glycosyltransferase activity"/>
    <property type="evidence" value="ECO:0007669"/>
    <property type="project" value="UniProtKB-KW"/>
</dbReference>
<organism evidence="5 6">
    <name type="scientific">Gandjariella thermophila</name>
    <dbReference type="NCBI Taxonomy" id="1931992"/>
    <lineage>
        <taxon>Bacteria</taxon>
        <taxon>Bacillati</taxon>
        <taxon>Actinomycetota</taxon>
        <taxon>Actinomycetes</taxon>
        <taxon>Pseudonocardiales</taxon>
        <taxon>Pseudonocardiaceae</taxon>
        <taxon>Gandjariella</taxon>
    </lineage>
</organism>
<dbReference type="RefSeq" id="WP_137815504.1">
    <property type="nucleotide sequence ID" value="NZ_BJFL01000025.1"/>
</dbReference>
<feature type="domain" description="Glycosyl transferase family 1" evidence="3">
    <location>
        <begin position="213"/>
        <end position="369"/>
    </location>
</feature>
<name>A0A4D4JA99_9PSEU</name>
<dbReference type="InterPro" id="IPR050194">
    <property type="entry name" value="Glycosyltransferase_grp1"/>
</dbReference>
<dbReference type="InterPro" id="IPR028098">
    <property type="entry name" value="Glyco_trans_4-like_N"/>
</dbReference>
<protein>
    <submittedName>
        <fullName evidence="5">Glycosyl transferase</fullName>
    </submittedName>
</protein>
<dbReference type="OrthoDB" id="9787111at2"/>
<feature type="domain" description="Glycosyltransferase subfamily 4-like N-terminal" evidence="4">
    <location>
        <begin position="17"/>
        <end position="203"/>
    </location>
</feature>
<accession>A0A4D4JA99</accession>
<evidence type="ECO:0000259" key="4">
    <source>
        <dbReference type="Pfam" id="PF13439"/>
    </source>
</evidence>
<dbReference type="Proteomes" id="UP000298860">
    <property type="component" value="Unassembled WGS sequence"/>
</dbReference>